<keyword evidence="2" id="KW-1185">Reference proteome</keyword>
<protein>
    <submittedName>
        <fullName evidence="1">DUF2642 domain-containing protein</fullName>
    </submittedName>
</protein>
<dbReference type="Proteomes" id="UP000233375">
    <property type="component" value="Unassembled WGS sequence"/>
</dbReference>
<dbReference type="RefSeq" id="WP_101176035.1">
    <property type="nucleotide sequence ID" value="NZ_PISE01000011.1"/>
</dbReference>
<dbReference type="AlphaFoldDB" id="A0A2N0Z559"/>
<name>A0A2N0Z559_9BACI</name>
<evidence type="ECO:0000313" key="2">
    <source>
        <dbReference type="Proteomes" id="UP000233375"/>
    </source>
</evidence>
<comment type="caution">
    <text evidence="1">The sequence shown here is derived from an EMBL/GenBank/DDBJ whole genome shotgun (WGS) entry which is preliminary data.</text>
</comment>
<organism evidence="1 2">
    <name type="scientific">Niallia nealsonii</name>
    <dbReference type="NCBI Taxonomy" id="115979"/>
    <lineage>
        <taxon>Bacteria</taxon>
        <taxon>Bacillati</taxon>
        <taxon>Bacillota</taxon>
        <taxon>Bacilli</taxon>
        <taxon>Bacillales</taxon>
        <taxon>Bacillaceae</taxon>
        <taxon>Niallia</taxon>
    </lineage>
</organism>
<accession>A0A2N0Z559</accession>
<dbReference type="EMBL" id="PISE01000011">
    <property type="protein sequence ID" value="PKG24651.1"/>
    <property type="molecule type" value="Genomic_DNA"/>
</dbReference>
<reference evidence="1 2" key="1">
    <citation type="journal article" date="2003" name="Int. J. Syst. Evol. Microbiol.">
        <title>Bacillus nealsonii sp. nov., isolated from a spacecraft-assembly facility, whose spores are gamma-radiation resistant.</title>
        <authorList>
            <person name="Venkateswaran K."/>
            <person name="Kempf M."/>
            <person name="Chen F."/>
            <person name="Satomi M."/>
            <person name="Nicholson W."/>
            <person name="Kern R."/>
        </authorList>
    </citation>
    <scope>NUCLEOTIDE SEQUENCE [LARGE SCALE GENOMIC DNA]</scope>
    <source>
        <strain evidence="1 2">FO-92</strain>
    </source>
</reference>
<proteinExistence type="predicted"/>
<sequence>MDNFKSLIGEEVNIEISGRIFFSGILIDNGLDILVLFKDKKYLYIPLIHVHNIKKRIKNYAEQSLEAPKDTMLPFQNEAESISYRKILNNAKGQFVEIFVTGNKSIHGYITSVLNDYIVFYSPVFKTIFISMQHLKWLVPYTTNSTPYTLNNTNLPVVPASIPLARTFEEQLKKSIGQLLVFDLGDNPDKVGLVKNISNNIIEIANAEGLPIFWKLSHLKSVHLP</sequence>
<gene>
    <name evidence="1" type="ORF">CWS01_05170</name>
</gene>
<evidence type="ECO:0000313" key="1">
    <source>
        <dbReference type="EMBL" id="PKG24651.1"/>
    </source>
</evidence>
<dbReference type="OrthoDB" id="2716151at2"/>